<dbReference type="Proteomes" id="UP000828941">
    <property type="component" value="Chromosome 1"/>
</dbReference>
<dbReference type="EMBL" id="CM039426">
    <property type="protein sequence ID" value="KAI4357956.1"/>
    <property type="molecule type" value="Genomic_DNA"/>
</dbReference>
<keyword evidence="2" id="KW-1185">Reference proteome</keyword>
<evidence type="ECO:0000313" key="2">
    <source>
        <dbReference type="Proteomes" id="UP000828941"/>
    </source>
</evidence>
<name>A0ACB9QAR0_BAUVA</name>
<protein>
    <submittedName>
        <fullName evidence="1">Uncharacterized protein</fullName>
    </submittedName>
</protein>
<reference evidence="1 2" key="1">
    <citation type="journal article" date="2022" name="DNA Res.">
        <title>Chromosomal-level genome assembly of the orchid tree Bauhinia variegata (Leguminosae; Cercidoideae) supports the allotetraploid origin hypothesis of Bauhinia.</title>
        <authorList>
            <person name="Zhong Y."/>
            <person name="Chen Y."/>
            <person name="Zheng D."/>
            <person name="Pang J."/>
            <person name="Liu Y."/>
            <person name="Luo S."/>
            <person name="Meng S."/>
            <person name="Qian L."/>
            <person name="Wei D."/>
            <person name="Dai S."/>
            <person name="Zhou R."/>
        </authorList>
    </citation>
    <scope>NUCLEOTIDE SEQUENCE [LARGE SCALE GENOMIC DNA]</scope>
    <source>
        <strain evidence="1">BV-YZ2020</strain>
    </source>
</reference>
<organism evidence="1 2">
    <name type="scientific">Bauhinia variegata</name>
    <name type="common">Purple orchid tree</name>
    <name type="synonym">Phanera variegata</name>
    <dbReference type="NCBI Taxonomy" id="167791"/>
    <lineage>
        <taxon>Eukaryota</taxon>
        <taxon>Viridiplantae</taxon>
        <taxon>Streptophyta</taxon>
        <taxon>Embryophyta</taxon>
        <taxon>Tracheophyta</taxon>
        <taxon>Spermatophyta</taxon>
        <taxon>Magnoliopsida</taxon>
        <taxon>eudicotyledons</taxon>
        <taxon>Gunneridae</taxon>
        <taxon>Pentapetalae</taxon>
        <taxon>rosids</taxon>
        <taxon>fabids</taxon>
        <taxon>Fabales</taxon>
        <taxon>Fabaceae</taxon>
        <taxon>Cercidoideae</taxon>
        <taxon>Cercideae</taxon>
        <taxon>Bauhiniinae</taxon>
        <taxon>Bauhinia</taxon>
    </lineage>
</organism>
<evidence type="ECO:0000313" key="1">
    <source>
        <dbReference type="EMBL" id="KAI4357956.1"/>
    </source>
</evidence>
<sequence length="357" mass="40091">MATNYLTLSFLLICLLPLASASNPNHQKHHPKHIPAIYVFGDSLYDSGNGIHIHPDAPAKSLPYGIDFGGKPTGRSTNGKTVVDYIAILLGLPFVPPYLGLTDHQRDIIKTGINYATEGSGILPETCTSCFTLDNQIEAFNRTVENNLSKMFKNQAQSKTHLSRSLFVVNVGVHDYGQQSQRGSQDPGTYALRLLTEFSLRLQRLYSIGARKILVNNIPPAGCFPRAAASMKPRGKCDENKNRMITLYNRRLPTLLHQLKSQLPGFVPVHADFYKFLLEMRRNANKYGILYIWEPCCPNNVDGDFTCHPNSVPCKDRNTHLFFDAHPTQITNDIFVRRCFNESTICRPLSLKQLVET</sequence>
<proteinExistence type="predicted"/>
<gene>
    <name evidence="1" type="ORF">L6164_001868</name>
</gene>
<comment type="caution">
    <text evidence="1">The sequence shown here is derived from an EMBL/GenBank/DDBJ whole genome shotgun (WGS) entry which is preliminary data.</text>
</comment>
<accession>A0ACB9QAR0</accession>